<accession>A0AAU9E5N9</accession>
<comment type="similarity">
    <text evidence="3">Belongs to the HAD-like hydrolase superfamily. SerB family.</text>
</comment>
<dbReference type="InterPro" id="IPR036412">
    <property type="entry name" value="HAD-like_sf"/>
</dbReference>
<evidence type="ECO:0000256" key="8">
    <source>
        <dbReference type="ARBA" id="ARBA00022842"/>
    </source>
</evidence>
<dbReference type="InterPro" id="IPR050582">
    <property type="entry name" value="HAD-like_SerB"/>
</dbReference>
<keyword evidence="7 12" id="KW-0378">Hydrolase</keyword>
<organism evidence="12 13">
    <name type="scientific">Helicovermis profundi</name>
    <dbReference type="NCBI Taxonomy" id="3065157"/>
    <lineage>
        <taxon>Bacteria</taxon>
        <taxon>Bacillati</taxon>
        <taxon>Bacillota</taxon>
        <taxon>Clostridia</taxon>
        <taxon>Helicovermis</taxon>
    </lineage>
</organism>
<keyword evidence="6" id="KW-0479">Metal-binding</keyword>
<dbReference type="Gene3D" id="3.40.50.1000">
    <property type="entry name" value="HAD superfamily/HAD-like"/>
    <property type="match status" value="1"/>
</dbReference>
<dbReference type="EMBL" id="AP028654">
    <property type="protein sequence ID" value="BEP29783.1"/>
    <property type="molecule type" value="Genomic_DNA"/>
</dbReference>
<keyword evidence="5" id="KW-0028">Amino-acid biosynthesis</keyword>
<evidence type="ECO:0000256" key="6">
    <source>
        <dbReference type="ARBA" id="ARBA00022723"/>
    </source>
</evidence>
<dbReference type="SUPFAM" id="SSF56784">
    <property type="entry name" value="HAD-like"/>
    <property type="match status" value="1"/>
</dbReference>
<keyword evidence="13" id="KW-1185">Reference proteome</keyword>
<evidence type="ECO:0000256" key="9">
    <source>
        <dbReference type="ARBA" id="ARBA00023299"/>
    </source>
</evidence>
<protein>
    <recommendedName>
        <fullName evidence="4">phosphoserine phosphatase</fullName>
        <ecNumber evidence="4">3.1.3.3</ecNumber>
    </recommendedName>
</protein>
<dbReference type="GO" id="GO:0036424">
    <property type="term" value="F:L-phosphoserine phosphatase activity"/>
    <property type="evidence" value="ECO:0007669"/>
    <property type="project" value="TreeGrafter"/>
</dbReference>
<dbReference type="Gene3D" id="1.20.1440.100">
    <property type="entry name" value="SG protein - dephosphorylation function"/>
    <property type="match status" value="1"/>
</dbReference>
<dbReference type="RefSeq" id="WP_338535397.1">
    <property type="nucleotide sequence ID" value="NZ_AP028654.1"/>
</dbReference>
<dbReference type="InterPro" id="IPR006385">
    <property type="entry name" value="HAD_hydro_SerB1"/>
</dbReference>
<evidence type="ECO:0000256" key="10">
    <source>
        <dbReference type="ARBA" id="ARBA00048138"/>
    </source>
</evidence>
<comment type="cofactor">
    <cofactor evidence="1">
        <name>Mg(2+)</name>
        <dbReference type="ChEBI" id="CHEBI:18420"/>
    </cofactor>
</comment>
<dbReference type="EC" id="3.1.3.3" evidence="4"/>
<evidence type="ECO:0000256" key="11">
    <source>
        <dbReference type="ARBA" id="ARBA00048523"/>
    </source>
</evidence>
<evidence type="ECO:0000256" key="5">
    <source>
        <dbReference type="ARBA" id="ARBA00022605"/>
    </source>
</evidence>
<dbReference type="GO" id="GO:0005737">
    <property type="term" value="C:cytoplasm"/>
    <property type="evidence" value="ECO:0007669"/>
    <property type="project" value="TreeGrafter"/>
</dbReference>
<evidence type="ECO:0000313" key="12">
    <source>
        <dbReference type="EMBL" id="BEP29783.1"/>
    </source>
</evidence>
<dbReference type="Proteomes" id="UP001321786">
    <property type="component" value="Chromosome"/>
</dbReference>
<dbReference type="GO" id="GO:0000287">
    <property type="term" value="F:magnesium ion binding"/>
    <property type="evidence" value="ECO:0007669"/>
    <property type="project" value="TreeGrafter"/>
</dbReference>
<reference evidence="12 13" key="1">
    <citation type="submission" date="2023-08" db="EMBL/GenBank/DDBJ databases">
        <title>Helicovermis profunda gen. nov., sp. nov., a novel mesophilic, fermentative bacterium within the Bacillota from a deep-sea hydrothermal vent chimney.</title>
        <authorList>
            <person name="Miyazaki U."/>
            <person name="Mizutani D."/>
            <person name="Hashimoto Y."/>
            <person name="Tame A."/>
            <person name="Sawayama S."/>
            <person name="Miyazaki J."/>
            <person name="Takai K."/>
            <person name="Nakagawa S."/>
        </authorList>
    </citation>
    <scope>NUCLEOTIDE SEQUENCE [LARGE SCALE GENOMIC DNA]</scope>
    <source>
        <strain evidence="12 13">S502</strain>
    </source>
</reference>
<comment type="catalytic activity">
    <reaction evidence="10">
        <text>O-phospho-L-serine + H2O = L-serine + phosphate</text>
        <dbReference type="Rhea" id="RHEA:21208"/>
        <dbReference type="ChEBI" id="CHEBI:15377"/>
        <dbReference type="ChEBI" id="CHEBI:33384"/>
        <dbReference type="ChEBI" id="CHEBI:43474"/>
        <dbReference type="ChEBI" id="CHEBI:57524"/>
        <dbReference type="EC" id="3.1.3.3"/>
    </reaction>
</comment>
<sequence length="240" mass="28076">MTIAAFYDIDGTLYRDSLMIEHFKKLLKYEVIDPALWHNHVKHTHRDWLERIGEYDDYMIELANIYIEALKGLNKEKIDFIADQVIKLKGDIVYTYTRDRIYWHKLNGHKVIFVSGSPEHLVEKLAEKYGIEDYVGTKYLVDSESKFTGEVVPMWDSEHKNKAIKNFVDKYSIDLNKSYAYGDTNGDFSMLSQVGNPYAINPTKELFNNIKYDPDLSKKISIIVERKDIVYKLDTNVNTL</sequence>
<name>A0AAU9E5N9_9FIRM</name>
<gene>
    <name evidence="12" type="ORF">HLPR_21140</name>
</gene>
<proteinExistence type="inferred from homology"/>
<dbReference type="KEGG" id="hprf:HLPR_21140"/>
<comment type="catalytic activity">
    <reaction evidence="11">
        <text>O-phospho-D-serine + H2O = D-serine + phosphate</text>
        <dbReference type="Rhea" id="RHEA:24873"/>
        <dbReference type="ChEBI" id="CHEBI:15377"/>
        <dbReference type="ChEBI" id="CHEBI:35247"/>
        <dbReference type="ChEBI" id="CHEBI:43474"/>
        <dbReference type="ChEBI" id="CHEBI:58680"/>
        <dbReference type="EC" id="3.1.3.3"/>
    </reaction>
</comment>
<evidence type="ECO:0000256" key="4">
    <source>
        <dbReference type="ARBA" id="ARBA00012640"/>
    </source>
</evidence>
<evidence type="ECO:0000256" key="3">
    <source>
        <dbReference type="ARBA" id="ARBA00009184"/>
    </source>
</evidence>
<evidence type="ECO:0000313" key="13">
    <source>
        <dbReference type="Proteomes" id="UP001321786"/>
    </source>
</evidence>
<dbReference type="InterPro" id="IPR023214">
    <property type="entry name" value="HAD_sf"/>
</dbReference>
<dbReference type="PANTHER" id="PTHR43344">
    <property type="entry name" value="PHOSPHOSERINE PHOSPHATASE"/>
    <property type="match status" value="1"/>
</dbReference>
<dbReference type="CDD" id="cd02612">
    <property type="entry name" value="HAD_PGPPase"/>
    <property type="match status" value="1"/>
</dbReference>
<keyword evidence="8" id="KW-0460">Magnesium</keyword>
<dbReference type="GO" id="GO:0006564">
    <property type="term" value="P:L-serine biosynthetic process"/>
    <property type="evidence" value="ECO:0007669"/>
    <property type="project" value="UniProtKB-KW"/>
</dbReference>
<evidence type="ECO:0000256" key="1">
    <source>
        <dbReference type="ARBA" id="ARBA00001946"/>
    </source>
</evidence>
<dbReference type="AlphaFoldDB" id="A0AAU9E5N9"/>
<dbReference type="Pfam" id="PF12710">
    <property type="entry name" value="HAD"/>
    <property type="match status" value="1"/>
</dbReference>
<dbReference type="NCBIfam" id="TIGR01488">
    <property type="entry name" value="HAD-SF-IB"/>
    <property type="match status" value="1"/>
</dbReference>
<keyword evidence="9" id="KW-0718">Serine biosynthesis</keyword>
<evidence type="ECO:0000256" key="2">
    <source>
        <dbReference type="ARBA" id="ARBA00005135"/>
    </source>
</evidence>
<dbReference type="NCBIfam" id="TIGR01490">
    <property type="entry name" value="HAD-SF-IB-hyp1"/>
    <property type="match status" value="1"/>
</dbReference>
<dbReference type="PANTHER" id="PTHR43344:SF2">
    <property type="entry name" value="PHOSPHOSERINE PHOSPHATASE"/>
    <property type="match status" value="1"/>
</dbReference>
<comment type="pathway">
    <text evidence="2">Amino-acid biosynthesis; L-serine biosynthesis; L-serine from 3-phospho-D-glycerate: step 3/3.</text>
</comment>
<evidence type="ECO:0000256" key="7">
    <source>
        <dbReference type="ARBA" id="ARBA00022801"/>
    </source>
</evidence>